<dbReference type="InterPro" id="IPR018843">
    <property type="entry name" value="Utp8_b-prop"/>
</dbReference>
<dbReference type="AlphaFoldDB" id="A0A3M7BB75"/>
<proteinExistence type="predicted"/>
<comment type="caution">
    <text evidence="2">The sequence shown here is derived from an EMBL/GenBank/DDBJ whole genome shotgun (WGS) entry which is preliminary data.</text>
</comment>
<organism evidence="2 3">
    <name type="scientific">Hortaea werneckii</name>
    <name type="common">Black yeast</name>
    <name type="synonym">Cladosporium werneckii</name>
    <dbReference type="NCBI Taxonomy" id="91943"/>
    <lineage>
        <taxon>Eukaryota</taxon>
        <taxon>Fungi</taxon>
        <taxon>Dikarya</taxon>
        <taxon>Ascomycota</taxon>
        <taxon>Pezizomycotina</taxon>
        <taxon>Dothideomycetes</taxon>
        <taxon>Dothideomycetidae</taxon>
        <taxon>Mycosphaerellales</taxon>
        <taxon>Teratosphaeriaceae</taxon>
        <taxon>Hortaea</taxon>
    </lineage>
</organism>
<evidence type="ECO:0000259" key="1">
    <source>
        <dbReference type="Pfam" id="PF10395"/>
    </source>
</evidence>
<protein>
    <recommendedName>
        <fullName evidence="1">Utp8 beta-propeller domain-containing protein</fullName>
    </recommendedName>
</protein>
<name>A0A3M7BB75_HORWE</name>
<feature type="domain" description="Utp8 beta-propeller" evidence="1">
    <location>
        <begin position="77"/>
        <end position="437"/>
    </location>
</feature>
<dbReference type="Proteomes" id="UP000276864">
    <property type="component" value="Unassembled WGS sequence"/>
</dbReference>
<accession>A0A3M7BB75</accession>
<dbReference type="VEuPathDB" id="FungiDB:BTJ68_06968"/>
<sequence length="957" mass="105017">MLPSSPAIGLASTVNVIGCSGRQKRHVLAGIISNGLGSNRSPRCGQDSAPPLLGIFWTASEALRDIAEERFRRKRMEAPFAIASLPKPLDAENGKVRAAPVFGIREARKRKRHEVAVGVDGESVNVYNIQSQSQIASYALPPQTYLCCPPCSIYSKVGKGSSQRRTYLVAQDGPQDRKRRLICMTEEIHMPRQIGEQPLAPKKQEQNLQPKDVLGVDVVTAGSDSKSSFERFMIFYRDGSVDCMTTDLAETLWQHKADGEATEVVENATVADLQSAKKGLLASREDVTALVDVTLPNNSNSSDQLLLCQLLRTDQGRALRVSSLRLGSRDIVQSQAAGMQLLMEVDLPDSERKLDQQAHYDLNVGSGKLYQLLGGKLSAFDLSGTMPRTSATFGRSKDPVVSFARMSASTVLAVFMSRIEVFETKYGSVQASLALDSSTRSRHAGQKRKLDDGAELPWIAVSSFSELGVVVGVNGSELSIVQLSEQLRASKRVRASGALLVDVLGKGALASTHGNIDYNLDAKNEEWRAKVDSAIKEGNMSTVEGLLAQSLGVHPGEHEERMRFPAASIDRRKAMFVLTKCFRMTREDEQAGEVRLVTTINSATIYKMLAKAGYLSASSVRQALKLRNDSASSADKPQSGDVMAALCIFDNFQLVHSLLDLPIHWELPQVVQVLRLMIRSFETPAQAKGSMNSLLAPKSTTNGDGAVEETEVESELIAAERELQSAVMAVSTGLEIRSETMRLVIRRLHAYPHRDISLCMRNMMRPEELLFFMKILRIELLEGGWPNRYIDLGDKQEDVAGLDGTDDATGPSNQAIGTISDMMNCAVDAIGTSGWLVGQSSDVYGTAELIDALKSEVSAALEGLYEADTVATFLRSMAGYERSLEKTWHGVEKRKRAKGEWVAEELEPEEALLPMGCKAEPAVVKSRATKEGKRSKRMFEEERRRRVGLYSIDRIRV</sequence>
<reference evidence="2 3" key="1">
    <citation type="journal article" date="2018" name="BMC Genomics">
        <title>Genomic evidence for intraspecific hybridization in a clonal and extremely halotolerant yeast.</title>
        <authorList>
            <person name="Gostincar C."/>
            <person name="Stajich J.E."/>
            <person name="Zupancic J."/>
            <person name="Zalar P."/>
            <person name="Gunde-Cimerman N."/>
        </authorList>
    </citation>
    <scope>NUCLEOTIDE SEQUENCE [LARGE SCALE GENOMIC DNA]</scope>
    <source>
        <strain evidence="2 3">EXF-6651</strain>
    </source>
</reference>
<dbReference type="EMBL" id="QWIM01000271">
    <property type="protein sequence ID" value="RMY36887.1"/>
    <property type="molecule type" value="Genomic_DNA"/>
</dbReference>
<evidence type="ECO:0000313" key="3">
    <source>
        <dbReference type="Proteomes" id="UP000276864"/>
    </source>
</evidence>
<evidence type="ECO:0000313" key="2">
    <source>
        <dbReference type="EMBL" id="RMY36887.1"/>
    </source>
</evidence>
<dbReference type="Pfam" id="PF10395">
    <property type="entry name" value="Utp8_b_propeller"/>
    <property type="match status" value="1"/>
</dbReference>
<gene>
    <name evidence="2" type="ORF">D0866_03628</name>
</gene>